<evidence type="ECO:0000313" key="7">
    <source>
        <dbReference type="Proteomes" id="UP000717634"/>
    </source>
</evidence>
<proteinExistence type="predicted"/>
<evidence type="ECO:0000313" key="6">
    <source>
        <dbReference type="EMBL" id="NKI89839.1"/>
    </source>
</evidence>
<dbReference type="PANTHER" id="PTHR30329">
    <property type="entry name" value="STATOR ELEMENT OF FLAGELLAR MOTOR COMPLEX"/>
    <property type="match status" value="1"/>
</dbReference>
<feature type="domain" description="OmpA-like" evidence="5">
    <location>
        <begin position="82"/>
        <end position="200"/>
    </location>
</feature>
<dbReference type="InterPro" id="IPR006665">
    <property type="entry name" value="OmpA-like"/>
</dbReference>
<accession>A0ABX1HHU9</accession>
<dbReference type="PANTHER" id="PTHR30329:SF21">
    <property type="entry name" value="LIPOPROTEIN YIAD-RELATED"/>
    <property type="match status" value="1"/>
</dbReference>
<dbReference type="PROSITE" id="PS51257">
    <property type="entry name" value="PROKAR_LIPOPROTEIN"/>
    <property type="match status" value="1"/>
</dbReference>
<dbReference type="RefSeq" id="WP_168673455.1">
    <property type="nucleotide sequence ID" value="NZ_JAAVTK010000006.1"/>
</dbReference>
<evidence type="ECO:0000256" key="2">
    <source>
        <dbReference type="ARBA" id="ARBA00023136"/>
    </source>
</evidence>
<name>A0ABX1HHU9_9BACT</name>
<keyword evidence="3" id="KW-0998">Cell outer membrane</keyword>
<dbReference type="PROSITE" id="PS51123">
    <property type="entry name" value="OMPA_2"/>
    <property type="match status" value="1"/>
</dbReference>
<dbReference type="SUPFAM" id="SSF103088">
    <property type="entry name" value="OmpA-like"/>
    <property type="match status" value="1"/>
</dbReference>
<comment type="subcellular location">
    <subcellularLocation>
        <location evidence="1">Cell outer membrane</location>
    </subcellularLocation>
</comment>
<keyword evidence="7" id="KW-1185">Reference proteome</keyword>
<evidence type="ECO:0000256" key="4">
    <source>
        <dbReference type="PROSITE-ProRule" id="PRU00473"/>
    </source>
</evidence>
<dbReference type="Proteomes" id="UP000717634">
    <property type="component" value="Unassembled WGS sequence"/>
</dbReference>
<organism evidence="6 7">
    <name type="scientific">Hymenobacter artigasi</name>
    <dbReference type="NCBI Taxonomy" id="2719616"/>
    <lineage>
        <taxon>Bacteria</taxon>
        <taxon>Pseudomonadati</taxon>
        <taxon>Bacteroidota</taxon>
        <taxon>Cytophagia</taxon>
        <taxon>Cytophagales</taxon>
        <taxon>Hymenobacteraceae</taxon>
        <taxon>Hymenobacter</taxon>
    </lineage>
</organism>
<dbReference type="Pfam" id="PF00691">
    <property type="entry name" value="OmpA"/>
    <property type="match status" value="1"/>
</dbReference>
<sequence>MKTTFLSLLATATVALVGCDNLSKPSTLDQPHEATADTAVVYRNNQSAAEALERSFDRSKNVLSTQTLPEIKQKSVTVTGDADFEVYSVDETVLFDTDKSMLKPTAAATLDEIVASIGQRFANKNVRVMGFADSRGDASYNLQLGHDRADAVKKYLVESGKLPNDKVSTESFGEQKPVATNETAAGRKANRRVEIAVRVR</sequence>
<evidence type="ECO:0000259" key="5">
    <source>
        <dbReference type="PROSITE" id="PS51123"/>
    </source>
</evidence>
<dbReference type="Gene3D" id="3.30.1330.60">
    <property type="entry name" value="OmpA-like domain"/>
    <property type="match status" value="1"/>
</dbReference>
<dbReference type="InterPro" id="IPR006664">
    <property type="entry name" value="OMP_bac"/>
</dbReference>
<dbReference type="InterPro" id="IPR036737">
    <property type="entry name" value="OmpA-like_sf"/>
</dbReference>
<dbReference type="CDD" id="cd07185">
    <property type="entry name" value="OmpA_C-like"/>
    <property type="match status" value="1"/>
</dbReference>
<dbReference type="InterPro" id="IPR050330">
    <property type="entry name" value="Bact_OuterMem_StrucFunc"/>
</dbReference>
<gene>
    <name evidence="6" type="ORF">HBN54_002438</name>
</gene>
<keyword evidence="2 4" id="KW-0472">Membrane</keyword>
<dbReference type="EMBL" id="JAAVTK010000006">
    <property type="protein sequence ID" value="NKI89839.1"/>
    <property type="molecule type" value="Genomic_DNA"/>
</dbReference>
<evidence type="ECO:0000256" key="3">
    <source>
        <dbReference type="ARBA" id="ARBA00023237"/>
    </source>
</evidence>
<protein>
    <submittedName>
        <fullName evidence="6">Outer membrane protein OmpA-like peptidoglycan-associated protein</fullName>
    </submittedName>
</protein>
<comment type="caution">
    <text evidence="6">The sequence shown here is derived from an EMBL/GenBank/DDBJ whole genome shotgun (WGS) entry which is preliminary data.</text>
</comment>
<evidence type="ECO:0000256" key="1">
    <source>
        <dbReference type="ARBA" id="ARBA00004442"/>
    </source>
</evidence>
<dbReference type="PRINTS" id="PR01021">
    <property type="entry name" value="OMPADOMAIN"/>
</dbReference>
<reference evidence="6 7" key="1">
    <citation type="submission" date="2020-03" db="EMBL/GenBank/DDBJ databases">
        <title>Genomic Encyclopedia of Type Strains, Phase IV (KMG-V): Genome sequencing to study the core and pangenomes of soil and plant-associated prokaryotes.</title>
        <authorList>
            <person name="Whitman W."/>
        </authorList>
    </citation>
    <scope>NUCLEOTIDE SEQUENCE [LARGE SCALE GENOMIC DNA]</scope>
    <source>
        <strain evidence="6 7">1B</strain>
    </source>
</reference>